<evidence type="ECO:0000313" key="8">
    <source>
        <dbReference type="EMBL" id="MBX55581.1"/>
    </source>
</evidence>
<dbReference type="PANTHER" id="PTHR33510:SF5">
    <property type="entry name" value="PROTEIN TIC 20-II, CHLOROPLASTIC"/>
    <property type="match status" value="1"/>
</dbReference>
<evidence type="ECO:0000256" key="5">
    <source>
        <dbReference type="ARBA" id="ARBA00022989"/>
    </source>
</evidence>
<dbReference type="Pfam" id="PF16166">
    <property type="entry name" value="TIC20"/>
    <property type="match status" value="1"/>
</dbReference>
<dbReference type="PANTHER" id="PTHR33510">
    <property type="entry name" value="PROTEIN TIC 20-II, CHLOROPLASTIC"/>
    <property type="match status" value="1"/>
</dbReference>
<evidence type="ECO:0000256" key="7">
    <source>
        <dbReference type="RuleBase" id="RU367003"/>
    </source>
</evidence>
<comment type="subcellular location">
    <subcellularLocation>
        <location evidence="1">Plastid</location>
        <location evidence="1">Chloroplast inner membrane</location>
        <topology evidence="1">Multi-pass membrane protein</topology>
    </subcellularLocation>
    <subcellularLocation>
        <location evidence="7">Plastid</location>
        <location evidence="7">Chloroplast membrane</location>
        <topology evidence="7">Multi-pass membrane protein</topology>
    </subcellularLocation>
</comment>
<comment type="similarity">
    <text evidence="2 7">Belongs to the Tic20 family.</text>
</comment>
<organism evidence="8">
    <name type="scientific">Rhizophora mucronata</name>
    <name type="common">Asiatic mangrove</name>
    <dbReference type="NCBI Taxonomy" id="61149"/>
    <lineage>
        <taxon>Eukaryota</taxon>
        <taxon>Viridiplantae</taxon>
        <taxon>Streptophyta</taxon>
        <taxon>Embryophyta</taxon>
        <taxon>Tracheophyta</taxon>
        <taxon>Spermatophyta</taxon>
        <taxon>Magnoliopsida</taxon>
        <taxon>eudicotyledons</taxon>
        <taxon>Gunneridae</taxon>
        <taxon>Pentapetalae</taxon>
        <taxon>rosids</taxon>
        <taxon>fabids</taxon>
        <taxon>Malpighiales</taxon>
        <taxon>Rhizophoraceae</taxon>
        <taxon>Rhizophora</taxon>
    </lineage>
</organism>
<keyword evidence="7" id="KW-0150">Chloroplast</keyword>
<evidence type="ECO:0000256" key="3">
    <source>
        <dbReference type="ARBA" id="ARBA00022692"/>
    </source>
</evidence>
<evidence type="ECO:0000256" key="2">
    <source>
        <dbReference type="ARBA" id="ARBA00009596"/>
    </source>
</evidence>
<keyword evidence="6 7" id="KW-0472">Membrane</keyword>
<dbReference type="InterPro" id="IPR005691">
    <property type="entry name" value="Tic20"/>
</dbReference>
<protein>
    <recommendedName>
        <fullName evidence="7">Protein TIC 20</fullName>
    </recommendedName>
</protein>
<evidence type="ECO:0000256" key="6">
    <source>
        <dbReference type="ARBA" id="ARBA00023136"/>
    </source>
</evidence>
<keyword evidence="4" id="KW-1001">Plastid inner membrane</keyword>
<reference evidence="8" key="1">
    <citation type="submission" date="2018-02" db="EMBL/GenBank/DDBJ databases">
        <title>Rhizophora mucronata_Transcriptome.</title>
        <authorList>
            <person name="Meera S.P."/>
            <person name="Sreeshan A."/>
            <person name="Augustine A."/>
        </authorList>
    </citation>
    <scope>NUCLEOTIDE SEQUENCE</scope>
    <source>
        <tissue evidence="8">Leaf</tissue>
    </source>
</reference>
<feature type="transmembrane region" description="Helical" evidence="7">
    <location>
        <begin position="146"/>
        <end position="165"/>
    </location>
</feature>
<evidence type="ECO:0000256" key="4">
    <source>
        <dbReference type="ARBA" id="ARBA00022780"/>
    </source>
</evidence>
<comment type="caution">
    <text evidence="7">Lacks conserved residue(s) required for the propagation of feature annotation.</text>
</comment>
<keyword evidence="3 7" id="KW-0812">Transmembrane</keyword>
<dbReference type="EMBL" id="GGEC01075097">
    <property type="protein sequence ID" value="MBX55581.1"/>
    <property type="molecule type" value="Transcribed_RNA"/>
</dbReference>
<feature type="transmembrane region" description="Helical" evidence="7">
    <location>
        <begin position="115"/>
        <end position="134"/>
    </location>
</feature>
<proteinExistence type="inferred from homology"/>
<sequence>MAFISLLRFSQIPNSRPAILNAKQPYRAASSFSSPFLAFPIKPLPVPECGGSSRKKFSTVAARMSSSPTPATDRLASAAAYALPFFNALPYGRFLLSQYPSLRFLFEPLIPLLSLYHSIPFASFVAFFGLYLGVVRNPIFSDYVRFNAMQAVTLDVLLALPVLFAKIFNPGRSGLGLKFTVWGHHAVFVFGCFCFVYAFLSCVLGKTPYLPFIADAAGRQV</sequence>
<keyword evidence="5 7" id="KW-1133">Transmembrane helix</keyword>
<evidence type="ECO:0000256" key="1">
    <source>
        <dbReference type="ARBA" id="ARBA00004478"/>
    </source>
</evidence>
<dbReference type="AlphaFoldDB" id="A0A2P2PLQ6"/>
<dbReference type="GO" id="GO:0009706">
    <property type="term" value="C:chloroplast inner membrane"/>
    <property type="evidence" value="ECO:0007669"/>
    <property type="project" value="UniProtKB-SubCell"/>
</dbReference>
<comment type="function">
    <text evidence="7">Involved in protein precursor import into chloroplasts.</text>
</comment>
<name>A0A2P2PLQ6_RHIMU</name>
<feature type="transmembrane region" description="Helical" evidence="7">
    <location>
        <begin position="185"/>
        <end position="204"/>
    </location>
</feature>
<accession>A0A2P2PLQ6</accession>
<keyword evidence="7" id="KW-0934">Plastid</keyword>